<dbReference type="EMBL" id="LNYJ01000011">
    <property type="protein sequence ID" value="KTD16356.1"/>
    <property type="molecule type" value="Genomic_DNA"/>
</dbReference>
<evidence type="ECO:0000259" key="1">
    <source>
        <dbReference type="Pfam" id="PF18493"/>
    </source>
</evidence>
<dbReference type="PATRIC" id="fig|456.5.peg.699"/>
<keyword evidence="3" id="KW-1185">Reference proteome</keyword>
<accession>A0A0W0V8D8</accession>
<dbReference type="OrthoDB" id="5654066at2"/>
<dbReference type="AlphaFoldDB" id="A0A0W0V8D8"/>
<feature type="domain" description="RavJ-like C-terminal" evidence="1">
    <location>
        <begin position="304"/>
        <end position="394"/>
    </location>
</feature>
<dbReference type="Pfam" id="PF18493">
    <property type="entry name" value="DUF5617"/>
    <property type="match status" value="1"/>
</dbReference>
<dbReference type="InterPro" id="IPR041234">
    <property type="entry name" value="RavJ-like_C"/>
</dbReference>
<evidence type="ECO:0000313" key="2">
    <source>
        <dbReference type="EMBL" id="KTD16356.1"/>
    </source>
</evidence>
<proteinExistence type="predicted"/>
<protein>
    <submittedName>
        <fullName evidence="2">Coiled-coil protein</fullName>
    </submittedName>
</protein>
<sequence>MPVPHVDFSAFAVKIQEKISFLVDPASFEIPEDPVLVHYQNSDLRIMSEETLRQLHQEFDECHKIIDEFDRDPSGVRIALKRPENWSEMEEVYAQLITSLLEKYNFTTEGLLIYCSTLWAVIERTLEDRSFLKNKNLPPHLINFISKNKEIIIDLLNNIYGFQRDHLPQLVHFFQKLFYTQLLLVNNSEKKLIQNGIKLESKEVFCPYTREKIDLSATLASQIRSGHFLAIFIGFSQFAAVKESEIDDFLKQKDEFYLQEAQKTFVKFLFSPNHFSFSQSEKNFLNDLGIAEIRQKWLHTHSRSYEALWASADLKTNVLKILRDYNKENLFGSKLGLFFTGHWNRHHQKLVHRAIASIESGENIQVALNNLLNDAKNHPNFNVKGALVSRLEYISLKSGVLIESLLNTGFAEPEEKSYERLPSFPWINIIRP</sequence>
<comment type="caution">
    <text evidence="2">The sequence shown here is derived from an EMBL/GenBank/DDBJ whole genome shotgun (WGS) entry which is preliminary data.</text>
</comment>
<name>A0A0W0V8D8_9GAMM</name>
<gene>
    <name evidence="2" type="ORF">Ljor_0662</name>
</gene>
<dbReference type="STRING" id="456.Ljor_0662"/>
<evidence type="ECO:0000313" key="3">
    <source>
        <dbReference type="Proteomes" id="UP000055035"/>
    </source>
</evidence>
<reference evidence="2 3" key="1">
    <citation type="submission" date="2015-11" db="EMBL/GenBank/DDBJ databases">
        <title>Genomic analysis of 38 Legionella species identifies large and diverse effector repertoires.</title>
        <authorList>
            <person name="Burstein D."/>
            <person name="Amaro F."/>
            <person name="Zusman T."/>
            <person name="Lifshitz Z."/>
            <person name="Cohen O."/>
            <person name="Gilbert J.A."/>
            <person name="Pupko T."/>
            <person name="Shuman H.A."/>
            <person name="Segal G."/>
        </authorList>
    </citation>
    <scope>NUCLEOTIDE SEQUENCE [LARGE SCALE GENOMIC DNA]</scope>
    <source>
        <strain evidence="2 3">BL-540</strain>
    </source>
</reference>
<dbReference type="RefSeq" id="WP_058470218.1">
    <property type="nucleotide sequence ID" value="NZ_CAAAIC010000004.1"/>
</dbReference>
<organism evidence="2 3">
    <name type="scientific">Legionella jordanis</name>
    <dbReference type="NCBI Taxonomy" id="456"/>
    <lineage>
        <taxon>Bacteria</taxon>
        <taxon>Pseudomonadati</taxon>
        <taxon>Pseudomonadota</taxon>
        <taxon>Gammaproteobacteria</taxon>
        <taxon>Legionellales</taxon>
        <taxon>Legionellaceae</taxon>
        <taxon>Legionella</taxon>
    </lineage>
</organism>
<dbReference type="Proteomes" id="UP000055035">
    <property type="component" value="Unassembled WGS sequence"/>
</dbReference>